<dbReference type="AlphaFoldDB" id="W2HEK7"/>
<feature type="region of interest" description="Disordered" evidence="1">
    <location>
        <begin position="1"/>
        <end position="45"/>
    </location>
</feature>
<protein>
    <submittedName>
        <fullName evidence="2">Uncharacterized protein</fullName>
    </submittedName>
</protein>
<sequence length="45" mass="4731">MATSTTVSNPNSQTLEAGVGRRHGLHVPNSQTAGDLSSPLRRSLE</sequence>
<reference evidence="3 4" key="2">
    <citation type="submission" date="2013-11" db="EMBL/GenBank/DDBJ databases">
        <title>The Genome Sequence of Phytophthora parasitica CJ05E6.</title>
        <authorList>
            <consortium name="The Broad Institute Genomics Platform"/>
            <person name="Russ C."/>
            <person name="Tyler B."/>
            <person name="Panabieres F."/>
            <person name="Shan W."/>
            <person name="Tripathy S."/>
            <person name="Grunwald N."/>
            <person name="Machado M."/>
            <person name="Johnson C.S."/>
            <person name="Arredondo F."/>
            <person name="Hong C."/>
            <person name="Coffey M."/>
            <person name="Young S.K."/>
            <person name="Zeng Q."/>
            <person name="Gargeya S."/>
            <person name="Fitzgerald M."/>
            <person name="Abouelleil A."/>
            <person name="Alvarado L."/>
            <person name="Chapman S.B."/>
            <person name="Gainer-Dewar J."/>
            <person name="Goldberg J."/>
            <person name="Griggs A."/>
            <person name="Gujja S."/>
            <person name="Hansen M."/>
            <person name="Howarth C."/>
            <person name="Imamovic A."/>
            <person name="Ireland A."/>
            <person name="Larimer J."/>
            <person name="McCowan C."/>
            <person name="Murphy C."/>
            <person name="Pearson M."/>
            <person name="Poon T.W."/>
            <person name="Priest M."/>
            <person name="Roberts A."/>
            <person name="Saif S."/>
            <person name="Shea T."/>
            <person name="Sykes S."/>
            <person name="Wortman J."/>
            <person name="Nusbaum C."/>
            <person name="Birren B."/>
        </authorList>
    </citation>
    <scope>NUCLEOTIDE SEQUENCE [LARGE SCALE GENOMIC DNA]</scope>
    <source>
        <strain evidence="3 4">CJ05E6</strain>
    </source>
</reference>
<dbReference type="Proteomes" id="UP000053236">
    <property type="component" value="Unassembled WGS sequence"/>
</dbReference>
<name>W2HEK7_PHYNI</name>
<dbReference type="EMBL" id="KI684843">
    <property type="protein sequence ID" value="ETK93693.1"/>
    <property type="molecule type" value="Genomic_DNA"/>
</dbReference>
<evidence type="ECO:0000313" key="2">
    <source>
        <dbReference type="EMBL" id="ETK93693.1"/>
    </source>
</evidence>
<accession>W2HEK7</accession>
<organism evidence="2">
    <name type="scientific">Phytophthora nicotianae</name>
    <name type="common">Potato buckeye rot agent</name>
    <name type="synonym">Phytophthora parasitica</name>
    <dbReference type="NCBI Taxonomy" id="4792"/>
    <lineage>
        <taxon>Eukaryota</taxon>
        <taxon>Sar</taxon>
        <taxon>Stramenopiles</taxon>
        <taxon>Oomycota</taxon>
        <taxon>Peronosporomycetes</taxon>
        <taxon>Peronosporales</taxon>
        <taxon>Peronosporaceae</taxon>
        <taxon>Phytophthora</taxon>
    </lineage>
</organism>
<evidence type="ECO:0000313" key="4">
    <source>
        <dbReference type="Proteomes" id="UP000053864"/>
    </source>
</evidence>
<dbReference type="EMBL" id="KI671351">
    <property type="protein sequence ID" value="ETL47090.1"/>
    <property type="molecule type" value="Genomic_DNA"/>
</dbReference>
<gene>
    <name evidence="2" type="ORF">L915_03160</name>
    <name evidence="3" type="ORF">L916_03127</name>
</gene>
<evidence type="ECO:0000256" key="1">
    <source>
        <dbReference type="SAM" id="MobiDB-lite"/>
    </source>
</evidence>
<dbReference type="Proteomes" id="UP000053864">
    <property type="component" value="Unassembled WGS sequence"/>
</dbReference>
<proteinExistence type="predicted"/>
<feature type="compositionally biased region" description="Polar residues" evidence="1">
    <location>
        <begin position="1"/>
        <end position="15"/>
    </location>
</feature>
<reference evidence="2" key="1">
    <citation type="submission" date="2013-11" db="EMBL/GenBank/DDBJ databases">
        <title>The Genome Sequence of Phytophthora parasitica CJ02B3.</title>
        <authorList>
            <consortium name="The Broad Institute Genomics Platform"/>
            <person name="Russ C."/>
            <person name="Tyler B."/>
            <person name="Panabieres F."/>
            <person name="Shan W."/>
            <person name="Tripathy S."/>
            <person name="Grunwald N."/>
            <person name="Machado M."/>
            <person name="Johnson C.S."/>
            <person name="Arredondo F."/>
            <person name="Hong C."/>
            <person name="Coffey M."/>
            <person name="Young S.K."/>
            <person name="Zeng Q."/>
            <person name="Gargeya S."/>
            <person name="Fitzgerald M."/>
            <person name="Abouelleil A."/>
            <person name="Alvarado L."/>
            <person name="Chapman S.B."/>
            <person name="Gainer-Dewar J."/>
            <person name="Goldberg J."/>
            <person name="Griggs A."/>
            <person name="Gujja S."/>
            <person name="Hansen M."/>
            <person name="Howarth C."/>
            <person name="Imamovic A."/>
            <person name="Ireland A."/>
            <person name="Larimer J."/>
            <person name="McCowan C."/>
            <person name="Murphy C."/>
            <person name="Pearson M."/>
            <person name="Poon T.W."/>
            <person name="Priest M."/>
            <person name="Roberts A."/>
            <person name="Saif S."/>
            <person name="Shea T."/>
            <person name="Sykes S."/>
            <person name="Wortman J."/>
            <person name="Nusbaum C."/>
            <person name="Birren B."/>
        </authorList>
    </citation>
    <scope>NUCLEOTIDE SEQUENCE [LARGE SCALE GENOMIC DNA]</scope>
    <source>
        <strain evidence="2">CJ02B3</strain>
    </source>
</reference>
<evidence type="ECO:0000313" key="3">
    <source>
        <dbReference type="EMBL" id="ETL47090.1"/>
    </source>
</evidence>